<sequence length="772" mass="84148">MMNRPSQILAALLATSTLVCAAPGFAQVAADTVGRTVETTHAPRWPDRPTAPKGAPNVLLIMTDDVGYGVTSAFGGPVATPNFDALARQGLRYSRFNTTALCSPTRASLLTGRMPHNVNMGNVTNLPTGYDGYTTVIPKSAATVAEVLKDAGYNTAMLGKGHITPEWEMSPSGPFDRWPTGLGFEYFYGFLSADTSLWNPNLVENERPVDAPVGPGYHLEKDMADHAIAWLQRQHASAPDKPFFLYYAPGAAHTPHHAPQEWLDKFKGKFDQGWDKVREESFRRQKAMGLIPKDSVLSPRPDSLPAWDTLDAEHRKVYARLMEAYAATVAYSDHETGRLIQALRDSGQFDNTMIVFIEGDNGASAEGGLNGLAFEQSAITGHKETFAELASHYDEIGGPMVYNHFPAAWAWAMNSPYPWWKQIASQAGGVRNGMVVSWPARIKDGGAFRNQYAHVSDIAPTILEAAGVKAPEVVNGVRQQPIDGISLAYSFTAPKAPSQRRTQVYEMMENFGIYHEGWIAGTLPKRMAWEVGVGEDRKLGVGPESRKWTLFNLDRDFTTAHDLAANNPAKLKELQDLFWKEAAANRILPIHDYSEGTAGRPTIGGNRTSFTYRAPLSRLNEDAAPHTIGKSFTIDAQVELNAGANGVLVTQGGRFGGYAFYLKDGVPVFHYNAVGADQFTIRAQGPVPAGRHTLTAAFQADRQEPGSGGTLTLRIDGKPIGSGRIERTIRGWMSHTEGFDIGTDTVTAVNKDYTVADSGFTGTITRLDVTLK</sequence>
<protein>
    <submittedName>
        <fullName evidence="7">Arylsulfatase</fullName>
    </submittedName>
</protein>
<dbReference type="eggNOG" id="COG3119">
    <property type="taxonomic scope" value="Bacteria"/>
</dbReference>
<keyword evidence="3" id="KW-0378">Hydrolase</keyword>
<dbReference type="Gene3D" id="3.30.1120.10">
    <property type="match status" value="1"/>
</dbReference>
<keyword evidence="2" id="KW-0479">Metal-binding</keyword>
<dbReference type="GO" id="GO:0016787">
    <property type="term" value="F:hydrolase activity"/>
    <property type="evidence" value="ECO:0007669"/>
    <property type="project" value="UniProtKB-KW"/>
</dbReference>
<evidence type="ECO:0000256" key="1">
    <source>
        <dbReference type="ARBA" id="ARBA00008779"/>
    </source>
</evidence>
<dbReference type="PROSITE" id="PS00523">
    <property type="entry name" value="SULFATASE_1"/>
    <property type="match status" value="1"/>
</dbReference>
<evidence type="ECO:0000256" key="5">
    <source>
        <dbReference type="SAM" id="SignalP"/>
    </source>
</evidence>
<keyword evidence="8" id="KW-1185">Reference proteome</keyword>
<gene>
    <name evidence="7" type="ORF">L284_02705</name>
</gene>
<dbReference type="SUPFAM" id="SSF53649">
    <property type="entry name" value="Alkaline phosphatase-like"/>
    <property type="match status" value="1"/>
</dbReference>
<evidence type="ECO:0000313" key="8">
    <source>
        <dbReference type="Proteomes" id="UP000015527"/>
    </source>
</evidence>
<dbReference type="PANTHER" id="PTHR42693:SF43">
    <property type="entry name" value="BLL2667 PROTEIN"/>
    <property type="match status" value="1"/>
</dbReference>
<dbReference type="InterPro" id="IPR000917">
    <property type="entry name" value="Sulfatase_N"/>
</dbReference>
<dbReference type="InterPro" id="IPR024607">
    <property type="entry name" value="Sulfatase_CS"/>
</dbReference>
<dbReference type="CDD" id="cd16025">
    <property type="entry name" value="PAS_like"/>
    <property type="match status" value="1"/>
</dbReference>
<feature type="domain" description="Sulfatase N-terminal" evidence="6">
    <location>
        <begin position="56"/>
        <end position="468"/>
    </location>
</feature>
<dbReference type="GO" id="GO:0046872">
    <property type="term" value="F:metal ion binding"/>
    <property type="evidence" value="ECO:0007669"/>
    <property type="project" value="UniProtKB-KW"/>
</dbReference>
<dbReference type="InterPro" id="IPR017850">
    <property type="entry name" value="Alkaline_phosphatase_core_sf"/>
</dbReference>
<dbReference type="SUPFAM" id="SSF49899">
    <property type="entry name" value="Concanavalin A-like lectins/glucanases"/>
    <property type="match status" value="1"/>
</dbReference>
<evidence type="ECO:0000259" key="6">
    <source>
        <dbReference type="Pfam" id="PF00884"/>
    </source>
</evidence>
<dbReference type="EMBL" id="ATHL01000024">
    <property type="protein sequence ID" value="EQB19162.1"/>
    <property type="molecule type" value="Genomic_DNA"/>
</dbReference>
<dbReference type="AlphaFoldDB" id="T0I1J3"/>
<accession>T0I1J3</accession>
<name>T0I1J3_9SPHN</name>
<evidence type="ECO:0000256" key="3">
    <source>
        <dbReference type="ARBA" id="ARBA00022801"/>
    </source>
</evidence>
<dbReference type="Gene3D" id="3.40.720.10">
    <property type="entry name" value="Alkaline Phosphatase, subunit A"/>
    <property type="match status" value="1"/>
</dbReference>
<reference evidence="7 8" key="1">
    <citation type="journal article" date="2013" name="Genome Announc.">
        <title>Genome Sequence of Novosphingobium lindaniclasticum LE124T, Isolated from a Hexachlorocyclohexane Dumpsite.</title>
        <authorList>
            <person name="Saxena A."/>
            <person name="Nayyar N."/>
            <person name="Sangwan N."/>
            <person name="Kumari R."/>
            <person name="Khurana J.P."/>
            <person name="Lal R."/>
        </authorList>
    </citation>
    <scope>NUCLEOTIDE SEQUENCE [LARGE SCALE GENOMIC DNA]</scope>
    <source>
        <strain evidence="7 8">LE124</strain>
    </source>
</reference>
<comment type="similarity">
    <text evidence="1">Belongs to the sulfatase family.</text>
</comment>
<dbReference type="InterPro" id="IPR013320">
    <property type="entry name" value="ConA-like_dom_sf"/>
</dbReference>
<dbReference type="PANTHER" id="PTHR42693">
    <property type="entry name" value="ARYLSULFATASE FAMILY MEMBER"/>
    <property type="match status" value="1"/>
</dbReference>
<dbReference type="Pfam" id="PF00884">
    <property type="entry name" value="Sulfatase"/>
    <property type="match status" value="1"/>
</dbReference>
<feature type="signal peptide" evidence="5">
    <location>
        <begin position="1"/>
        <end position="21"/>
    </location>
</feature>
<keyword evidence="4" id="KW-0106">Calcium</keyword>
<comment type="caution">
    <text evidence="7">The sequence shown here is derived from an EMBL/GenBank/DDBJ whole genome shotgun (WGS) entry which is preliminary data.</text>
</comment>
<feature type="chain" id="PRO_5004576912" evidence="5">
    <location>
        <begin position="22"/>
        <end position="772"/>
    </location>
</feature>
<evidence type="ECO:0000256" key="4">
    <source>
        <dbReference type="ARBA" id="ARBA00022837"/>
    </source>
</evidence>
<dbReference type="Proteomes" id="UP000015527">
    <property type="component" value="Unassembled WGS sequence"/>
</dbReference>
<organism evidence="7 8">
    <name type="scientific">Novosphingobium lindaniclasticum LE124</name>
    <dbReference type="NCBI Taxonomy" id="1096930"/>
    <lineage>
        <taxon>Bacteria</taxon>
        <taxon>Pseudomonadati</taxon>
        <taxon>Pseudomonadota</taxon>
        <taxon>Alphaproteobacteria</taxon>
        <taxon>Sphingomonadales</taxon>
        <taxon>Sphingomonadaceae</taxon>
        <taxon>Novosphingobium</taxon>
    </lineage>
</organism>
<dbReference type="PATRIC" id="fig|1096930.3.peg.531"/>
<dbReference type="InterPro" id="IPR050738">
    <property type="entry name" value="Sulfatase"/>
</dbReference>
<evidence type="ECO:0000313" key="7">
    <source>
        <dbReference type="EMBL" id="EQB19162.1"/>
    </source>
</evidence>
<proteinExistence type="inferred from homology"/>
<evidence type="ECO:0000256" key="2">
    <source>
        <dbReference type="ARBA" id="ARBA00022723"/>
    </source>
</evidence>
<keyword evidence="5" id="KW-0732">Signal</keyword>